<dbReference type="EMBL" id="BKCJ011434107">
    <property type="protein sequence ID" value="GFD33330.1"/>
    <property type="molecule type" value="Genomic_DNA"/>
</dbReference>
<feature type="region of interest" description="Disordered" evidence="1">
    <location>
        <begin position="1"/>
        <end position="27"/>
    </location>
</feature>
<dbReference type="AlphaFoldDB" id="A0A699VFM6"/>
<name>A0A699VFM6_TANCI</name>
<feature type="non-terminal residue" evidence="2">
    <location>
        <position position="1"/>
    </location>
</feature>
<sequence>HMETKNSDGCNVDDPESSGISYPTATLKVPPADQMESLTVESKIPTVSSSVPIVCLDTSLGSSSDS</sequence>
<reference evidence="2" key="1">
    <citation type="journal article" date="2019" name="Sci. Rep.">
        <title>Draft genome of Tanacetum cinerariifolium, the natural source of mosquito coil.</title>
        <authorList>
            <person name="Yamashiro T."/>
            <person name="Shiraishi A."/>
            <person name="Satake H."/>
            <person name="Nakayama K."/>
        </authorList>
    </citation>
    <scope>NUCLEOTIDE SEQUENCE</scope>
</reference>
<protein>
    <submittedName>
        <fullName evidence="2">Uncharacterized protein</fullName>
    </submittedName>
</protein>
<proteinExistence type="predicted"/>
<evidence type="ECO:0000256" key="1">
    <source>
        <dbReference type="SAM" id="MobiDB-lite"/>
    </source>
</evidence>
<evidence type="ECO:0000313" key="2">
    <source>
        <dbReference type="EMBL" id="GFD33330.1"/>
    </source>
</evidence>
<organism evidence="2">
    <name type="scientific">Tanacetum cinerariifolium</name>
    <name type="common">Dalmatian daisy</name>
    <name type="synonym">Chrysanthemum cinerariifolium</name>
    <dbReference type="NCBI Taxonomy" id="118510"/>
    <lineage>
        <taxon>Eukaryota</taxon>
        <taxon>Viridiplantae</taxon>
        <taxon>Streptophyta</taxon>
        <taxon>Embryophyta</taxon>
        <taxon>Tracheophyta</taxon>
        <taxon>Spermatophyta</taxon>
        <taxon>Magnoliopsida</taxon>
        <taxon>eudicotyledons</taxon>
        <taxon>Gunneridae</taxon>
        <taxon>Pentapetalae</taxon>
        <taxon>asterids</taxon>
        <taxon>campanulids</taxon>
        <taxon>Asterales</taxon>
        <taxon>Asteraceae</taxon>
        <taxon>Asteroideae</taxon>
        <taxon>Anthemideae</taxon>
        <taxon>Anthemidinae</taxon>
        <taxon>Tanacetum</taxon>
    </lineage>
</organism>
<comment type="caution">
    <text evidence="2">The sequence shown here is derived from an EMBL/GenBank/DDBJ whole genome shotgun (WGS) entry which is preliminary data.</text>
</comment>
<accession>A0A699VFM6</accession>
<gene>
    <name evidence="2" type="ORF">Tci_905299</name>
</gene>